<dbReference type="SUPFAM" id="SSF55724">
    <property type="entry name" value="Mog1p/PsbP-like"/>
    <property type="match status" value="1"/>
</dbReference>
<dbReference type="InterPro" id="IPR014894">
    <property type="entry name" value="DcrB/EagT6"/>
</dbReference>
<evidence type="ECO:0000313" key="2">
    <source>
        <dbReference type="Proteomes" id="UP000509568"/>
    </source>
</evidence>
<dbReference type="KEGG" id="pez:HWQ56_00780"/>
<name>A0A7D5H2R1_9PSED</name>
<dbReference type="EMBL" id="CP056030">
    <property type="protein sequence ID" value="QKZ02403.1"/>
    <property type="molecule type" value="Genomic_DNA"/>
</dbReference>
<gene>
    <name evidence="1" type="ORF">HWQ56_00780</name>
</gene>
<dbReference type="AlphaFoldDB" id="A0A7D5H2R1"/>
<organism evidence="1 2">
    <name type="scientific">Pseudomonas eucalypticola</name>
    <dbReference type="NCBI Taxonomy" id="2599595"/>
    <lineage>
        <taxon>Bacteria</taxon>
        <taxon>Pseudomonadati</taxon>
        <taxon>Pseudomonadota</taxon>
        <taxon>Gammaproteobacteria</taxon>
        <taxon>Pseudomonadales</taxon>
        <taxon>Pseudomonadaceae</taxon>
        <taxon>Pseudomonas</taxon>
    </lineage>
</organism>
<protein>
    <submittedName>
        <fullName evidence="1">DUF1795 domain-containing protein</fullName>
    </submittedName>
</protein>
<sequence>MDYQFQEGSFTLPEGFQDRTVNMFVFGTTTPAPLSITLSRDTHLPGEDLGAYLKRQLKLLASKLRGYTVLEQKTVELSASHPVPGVQIEAYYMSDKRPIHQRQAAFIIAPGRVLVFACTSQADFTAEQNRNWTDLLASYQPRQLNPDPAASGVQE</sequence>
<dbReference type="Gene3D" id="3.40.1000.10">
    <property type="entry name" value="Mog1/PsbP, alpha/beta/alpha sandwich"/>
    <property type="match status" value="1"/>
</dbReference>
<evidence type="ECO:0000313" key="1">
    <source>
        <dbReference type="EMBL" id="QKZ02403.1"/>
    </source>
</evidence>
<dbReference type="RefSeq" id="WP_176569553.1">
    <property type="nucleotide sequence ID" value="NZ_CP056030.1"/>
</dbReference>
<dbReference type="Proteomes" id="UP000509568">
    <property type="component" value="Chromosome"/>
</dbReference>
<accession>A0A7D5H2R1</accession>
<dbReference type="InterPro" id="IPR016123">
    <property type="entry name" value="Mog1/PsbP_a/b/a-sand"/>
</dbReference>
<reference evidence="1 2" key="1">
    <citation type="submission" date="2020-06" db="EMBL/GenBank/DDBJ databases">
        <title>Pseudomonas eucalypticola sp. nov., an endophyte of Eucalyptus dunnii leaves with biocontrol ability of eucalyptus leaf blight.</title>
        <authorList>
            <person name="Liu Y."/>
            <person name="Song Z."/>
            <person name="Zeng H."/>
            <person name="Lu M."/>
            <person name="Wang X."/>
            <person name="Lian X."/>
            <person name="Zhang Q."/>
        </authorList>
    </citation>
    <scope>NUCLEOTIDE SEQUENCE [LARGE SCALE GENOMIC DNA]</scope>
    <source>
        <strain evidence="1 2">NP-1</strain>
    </source>
</reference>
<keyword evidence="2" id="KW-1185">Reference proteome</keyword>
<proteinExistence type="predicted"/>
<dbReference type="Pfam" id="PF08786">
    <property type="entry name" value="DcrB"/>
    <property type="match status" value="1"/>
</dbReference>